<organism evidence="1 2">
    <name type="scientific">Catenaria anguillulae PL171</name>
    <dbReference type="NCBI Taxonomy" id="765915"/>
    <lineage>
        <taxon>Eukaryota</taxon>
        <taxon>Fungi</taxon>
        <taxon>Fungi incertae sedis</taxon>
        <taxon>Blastocladiomycota</taxon>
        <taxon>Blastocladiomycetes</taxon>
        <taxon>Blastocladiales</taxon>
        <taxon>Catenariaceae</taxon>
        <taxon>Catenaria</taxon>
    </lineage>
</organism>
<comment type="caution">
    <text evidence="1">The sequence shown here is derived from an EMBL/GenBank/DDBJ whole genome shotgun (WGS) entry which is preliminary data.</text>
</comment>
<dbReference type="Proteomes" id="UP000193411">
    <property type="component" value="Unassembled WGS sequence"/>
</dbReference>
<evidence type="ECO:0000313" key="1">
    <source>
        <dbReference type="EMBL" id="ORZ33008.1"/>
    </source>
</evidence>
<name>A0A1Y2HEK8_9FUNG</name>
<gene>
    <name evidence="1" type="ORF">BCR44DRAFT_45777</name>
</gene>
<dbReference type="EMBL" id="MCFL01000039">
    <property type="protein sequence ID" value="ORZ33008.1"/>
    <property type="molecule type" value="Genomic_DNA"/>
</dbReference>
<accession>A0A1Y2HEK8</accession>
<dbReference type="AlphaFoldDB" id="A0A1Y2HEK8"/>
<reference evidence="1 2" key="1">
    <citation type="submission" date="2016-07" db="EMBL/GenBank/DDBJ databases">
        <title>Pervasive Adenine N6-methylation of Active Genes in Fungi.</title>
        <authorList>
            <consortium name="DOE Joint Genome Institute"/>
            <person name="Mondo S.J."/>
            <person name="Dannebaum R.O."/>
            <person name="Kuo R.C."/>
            <person name="Labutti K."/>
            <person name="Haridas S."/>
            <person name="Kuo A."/>
            <person name="Salamov A."/>
            <person name="Ahrendt S.R."/>
            <person name="Lipzen A."/>
            <person name="Sullivan W."/>
            <person name="Andreopoulos W.B."/>
            <person name="Clum A."/>
            <person name="Lindquist E."/>
            <person name="Daum C."/>
            <person name="Ramamoorthy G.K."/>
            <person name="Gryganskyi A."/>
            <person name="Culley D."/>
            <person name="Magnuson J.K."/>
            <person name="James T.Y."/>
            <person name="O'Malley M.A."/>
            <person name="Stajich J.E."/>
            <person name="Spatafora J.W."/>
            <person name="Visel A."/>
            <person name="Grigoriev I.V."/>
        </authorList>
    </citation>
    <scope>NUCLEOTIDE SEQUENCE [LARGE SCALE GENOMIC DNA]</scope>
    <source>
        <strain evidence="1 2">PL171</strain>
    </source>
</reference>
<proteinExistence type="predicted"/>
<evidence type="ECO:0000313" key="2">
    <source>
        <dbReference type="Proteomes" id="UP000193411"/>
    </source>
</evidence>
<keyword evidence="2" id="KW-1185">Reference proteome</keyword>
<protein>
    <submittedName>
        <fullName evidence="1">Uncharacterized protein</fullName>
    </submittedName>
</protein>
<sequence>MATPQPVSHANNVGVCPYSDGSLRLATTILLQRYYASARGPWSAPFSAAFVFVRSSGSFAKSLRSASCISEESSDLDALGQFPVSAYHSLVGVMNIPSMSLVEFAECFRPTCSRINPAPRSNLLGPPRDMLERLPLHLHDVNWLCFRQAGTGFVPFFRSTVVPC</sequence>